<dbReference type="SMART" id="SM01134">
    <property type="entry name" value="DeoRC"/>
    <property type="match status" value="1"/>
</dbReference>
<dbReference type="PROSITE" id="PS00894">
    <property type="entry name" value="HTH_DEOR_1"/>
    <property type="match status" value="1"/>
</dbReference>
<dbReference type="SMART" id="SM00420">
    <property type="entry name" value="HTH_DEOR"/>
    <property type="match status" value="1"/>
</dbReference>
<evidence type="ECO:0000313" key="7">
    <source>
        <dbReference type="Proteomes" id="UP000824264"/>
    </source>
</evidence>
<evidence type="ECO:0000256" key="1">
    <source>
        <dbReference type="ARBA" id="ARBA00022491"/>
    </source>
</evidence>
<dbReference type="PANTHER" id="PTHR30363:SF4">
    <property type="entry name" value="GLYCEROL-3-PHOSPHATE REGULON REPRESSOR"/>
    <property type="match status" value="1"/>
</dbReference>
<evidence type="ECO:0000259" key="5">
    <source>
        <dbReference type="PROSITE" id="PS51000"/>
    </source>
</evidence>
<dbReference type="SUPFAM" id="SSF100950">
    <property type="entry name" value="NagB/RpiA/CoA transferase-like"/>
    <property type="match status" value="1"/>
</dbReference>
<evidence type="ECO:0000256" key="4">
    <source>
        <dbReference type="ARBA" id="ARBA00023163"/>
    </source>
</evidence>
<dbReference type="Pfam" id="PF08220">
    <property type="entry name" value="HTH_DeoR"/>
    <property type="match status" value="1"/>
</dbReference>
<keyword evidence="4" id="KW-0804">Transcription</keyword>
<dbReference type="PANTHER" id="PTHR30363">
    <property type="entry name" value="HTH-TYPE TRANSCRIPTIONAL REGULATOR SRLR-RELATED"/>
    <property type="match status" value="1"/>
</dbReference>
<name>A0A9D1R131_9BACT</name>
<reference evidence="6" key="1">
    <citation type="journal article" date="2021" name="PeerJ">
        <title>Extensive microbial diversity within the chicken gut microbiome revealed by metagenomics and culture.</title>
        <authorList>
            <person name="Gilroy R."/>
            <person name="Ravi A."/>
            <person name="Getino M."/>
            <person name="Pursley I."/>
            <person name="Horton D.L."/>
            <person name="Alikhan N.F."/>
            <person name="Baker D."/>
            <person name="Gharbi K."/>
            <person name="Hall N."/>
            <person name="Watson M."/>
            <person name="Adriaenssens E.M."/>
            <person name="Foster-Nyarko E."/>
            <person name="Jarju S."/>
            <person name="Secka A."/>
            <person name="Antonio M."/>
            <person name="Oren A."/>
            <person name="Chaudhuri R.R."/>
            <person name="La Ragione R."/>
            <person name="Hildebrand F."/>
            <person name="Pallen M.J."/>
        </authorList>
    </citation>
    <scope>NUCLEOTIDE SEQUENCE</scope>
    <source>
        <strain evidence="6">ChiSxjej5B17-1746</strain>
    </source>
</reference>
<comment type="caution">
    <text evidence="6">The sequence shown here is derived from an EMBL/GenBank/DDBJ whole genome shotgun (WGS) entry which is preliminary data.</text>
</comment>
<feature type="domain" description="HTH deoR-type" evidence="5">
    <location>
        <begin position="3"/>
        <end position="58"/>
    </location>
</feature>
<dbReference type="InterPro" id="IPR014036">
    <property type="entry name" value="DeoR-like_C"/>
</dbReference>
<dbReference type="PRINTS" id="PR00037">
    <property type="entry name" value="HTHLACR"/>
</dbReference>
<dbReference type="AlphaFoldDB" id="A0A9D1R131"/>
<keyword evidence="3 6" id="KW-0238">DNA-binding</keyword>
<dbReference type="GO" id="GO:0003677">
    <property type="term" value="F:DNA binding"/>
    <property type="evidence" value="ECO:0007669"/>
    <property type="project" value="UniProtKB-KW"/>
</dbReference>
<dbReference type="PROSITE" id="PS51000">
    <property type="entry name" value="HTH_DEOR_2"/>
    <property type="match status" value="1"/>
</dbReference>
<dbReference type="Gene3D" id="1.10.10.10">
    <property type="entry name" value="Winged helix-like DNA-binding domain superfamily/Winged helix DNA-binding domain"/>
    <property type="match status" value="1"/>
</dbReference>
<dbReference type="SUPFAM" id="SSF46785">
    <property type="entry name" value="Winged helix' DNA-binding domain"/>
    <property type="match status" value="1"/>
</dbReference>
<dbReference type="InterPro" id="IPR050313">
    <property type="entry name" value="Carb_Metab_HTH_regulators"/>
</dbReference>
<evidence type="ECO:0000313" key="6">
    <source>
        <dbReference type="EMBL" id="HIW78548.1"/>
    </source>
</evidence>
<evidence type="ECO:0000256" key="3">
    <source>
        <dbReference type="ARBA" id="ARBA00023125"/>
    </source>
</evidence>
<dbReference type="GO" id="GO:0003700">
    <property type="term" value="F:DNA-binding transcription factor activity"/>
    <property type="evidence" value="ECO:0007669"/>
    <property type="project" value="InterPro"/>
</dbReference>
<dbReference type="InterPro" id="IPR036390">
    <property type="entry name" value="WH_DNA-bd_sf"/>
</dbReference>
<accession>A0A9D1R131</accession>
<reference evidence="6" key="2">
    <citation type="submission" date="2021-04" db="EMBL/GenBank/DDBJ databases">
        <authorList>
            <person name="Gilroy R."/>
        </authorList>
    </citation>
    <scope>NUCLEOTIDE SEQUENCE</scope>
    <source>
        <strain evidence="6">ChiSxjej5B17-1746</strain>
    </source>
</reference>
<proteinExistence type="predicted"/>
<keyword evidence="2" id="KW-0805">Transcription regulation</keyword>
<sequence length="253" mass="27780">MKQENRHQAILYAVMRQGYVSIDSLAEELGVSSQTIRRDITELDRTGMLERRPGGASCRTTILNSAYDARQVEDFKEKERIARTIAAYVPDNSSIFLTLGTTVEVIACALLERSGLMVITNNVVAALTLNKKTDFEVVLASGYMRKSSNGLVGESTIEFVNGFQCDYVITSVGGISEADGYLLDYHTADVSVAQSMMRNANKVLLAASRSKFARKAVVRVAPMKRVDVLFTNDPMPPRLEELAQQAGVELIGC</sequence>
<evidence type="ECO:0000256" key="2">
    <source>
        <dbReference type="ARBA" id="ARBA00023015"/>
    </source>
</evidence>
<dbReference type="InterPro" id="IPR037171">
    <property type="entry name" value="NagB/RpiA_transferase-like"/>
</dbReference>
<dbReference type="EMBL" id="DXGI01000190">
    <property type="protein sequence ID" value="HIW78548.1"/>
    <property type="molecule type" value="Genomic_DNA"/>
</dbReference>
<dbReference type="InterPro" id="IPR001034">
    <property type="entry name" value="DeoR_HTH"/>
</dbReference>
<dbReference type="InterPro" id="IPR018356">
    <property type="entry name" value="Tscrpt_reg_HTH_DeoR_CS"/>
</dbReference>
<protein>
    <submittedName>
        <fullName evidence="6">DeoR/GlpR family DNA-binding transcription regulator</fullName>
    </submittedName>
</protein>
<dbReference type="Proteomes" id="UP000824264">
    <property type="component" value="Unassembled WGS sequence"/>
</dbReference>
<gene>
    <name evidence="6" type="ORF">H9874_05305</name>
</gene>
<dbReference type="InterPro" id="IPR036388">
    <property type="entry name" value="WH-like_DNA-bd_sf"/>
</dbReference>
<organism evidence="6 7">
    <name type="scientific">Candidatus Bilophila faecipullorum</name>
    <dbReference type="NCBI Taxonomy" id="2838482"/>
    <lineage>
        <taxon>Bacteria</taxon>
        <taxon>Pseudomonadati</taxon>
        <taxon>Thermodesulfobacteriota</taxon>
        <taxon>Desulfovibrionia</taxon>
        <taxon>Desulfovibrionales</taxon>
        <taxon>Desulfovibrionaceae</taxon>
        <taxon>Bilophila</taxon>
    </lineage>
</organism>
<keyword evidence="1" id="KW-0678">Repressor</keyword>
<dbReference type="Pfam" id="PF00455">
    <property type="entry name" value="DeoRC"/>
    <property type="match status" value="1"/>
</dbReference>